<evidence type="ECO:0000313" key="2">
    <source>
        <dbReference type="EMBL" id="TNY19762.1"/>
    </source>
</evidence>
<feature type="compositionally biased region" description="Basic residues" evidence="1">
    <location>
        <begin position="250"/>
        <end position="259"/>
    </location>
</feature>
<dbReference type="AlphaFoldDB" id="A0A5C5FU67"/>
<accession>A0A5C5FU67</accession>
<proteinExistence type="predicted"/>
<sequence length="389" mass="43752">MPTLLPNRAARSSRRSLPATLPSVRATDFPRLQEIPYLRSPHLRKRRARPCTTPSHRLLCTLRTPRVLLPTSAPLPLPRPSRPALWLAAPTRAASSSLPQPPCSSPPRRIRRSRATPSRRRASPSMSPRTTSRASRAPRRPSRCRTRVRSMHMATSTSLSNAHALSSSKGERRLRDWSARGGNARQGTRLRVLRGGNRRSARRLTQKRRLKGTLKRNRSRGERPRRSTANRPRRSWSANGPQRKSGLLPSRKRRGCGRSKRSDSASRRRRRFSDGKRRCGGPRRSDCFTSSVSPKSVGWRRRPSECGLRRRSGRDVRRRRCGCLSSDSAPRSSCGNRRRHDCRRRSACVPLRSARAGWSRGETLARSCWTARSTSRAAGPCSGVDATSA</sequence>
<feature type="compositionally biased region" description="Basic residues" evidence="1">
    <location>
        <begin position="108"/>
        <end position="122"/>
    </location>
</feature>
<reference evidence="2 3" key="1">
    <citation type="submission" date="2019-03" db="EMBL/GenBank/DDBJ databases">
        <title>Rhodosporidium diobovatum UCD-FST 08-225 genome sequencing, assembly, and annotation.</title>
        <authorList>
            <person name="Fakankun I.U."/>
            <person name="Fristensky B."/>
            <person name="Levin D.B."/>
        </authorList>
    </citation>
    <scope>NUCLEOTIDE SEQUENCE [LARGE SCALE GENOMIC DNA]</scope>
    <source>
        <strain evidence="2 3">UCD-FST 08-225</strain>
    </source>
</reference>
<feature type="compositionally biased region" description="Basic residues" evidence="1">
    <location>
        <begin position="136"/>
        <end position="150"/>
    </location>
</feature>
<feature type="compositionally biased region" description="Basic and acidic residues" evidence="1">
    <location>
        <begin position="169"/>
        <end position="178"/>
    </location>
</feature>
<comment type="caution">
    <text evidence="2">The sequence shown here is derived from an EMBL/GenBank/DDBJ whole genome shotgun (WGS) entry which is preliminary data.</text>
</comment>
<feature type="compositionally biased region" description="Basic residues" evidence="1">
    <location>
        <begin position="196"/>
        <end position="218"/>
    </location>
</feature>
<dbReference type="EMBL" id="SOZI01000085">
    <property type="protein sequence ID" value="TNY19762.1"/>
    <property type="molecule type" value="Genomic_DNA"/>
</dbReference>
<feature type="region of interest" description="Disordered" evidence="1">
    <location>
        <begin position="91"/>
        <end position="301"/>
    </location>
</feature>
<feature type="region of interest" description="Disordered" evidence="1">
    <location>
        <begin position="1"/>
        <end position="21"/>
    </location>
</feature>
<name>A0A5C5FU67_9BASI</name>
<feature type="compositionally biased region" description="Basic and acidic residues" evidence="1">
    <location>
        <begin position="260"/>
        <end position="277"/>
    </location>
</feature>
<keyword evidence="3" id="KW-1185">Reference proteome</keyword>
<feature type="compositionally biased region" description="Polar residues" evidence="1">
    <location>
        <begin position="153"/>
        <end position="168"/>
    </location>
</feature>
<organism evidence="2 3">
    <name type="scientific">Rhodotorula diobovata</name>
    <dbReference type="NCBI Taxonomy" id="5288"/>
    <lineage>
        <taxon>Eukaryota</taxon>
        <taxon>Fungi</taxon>
        <taxon>Dikarya</taxon>
        <taxon>Basidiomycota</taxon>
        <taxon>Pucciniomycotina</taxon>
        <taxon>Microbotryomycetes</taxon>
        <taxon>Sporidiobolales</taxon>
        <taxon>Sporidiobolaceae</taxon>
        <taxon>Rhodotorula</taxon>
    </lineage>
</organism>
<protein>
    <submittedName>
        <fullName evidence="2">Uncharacterized protein</fullName>
    </submittedName>
</protein>
<dbReference type="Proteomes" id="UP000311382">
    <property type="component" value="Unassembled WGS sequence"/>
</dbReference>
<evidence type="ECO:0000256" key="1">
    <source>
        <dbReference type="SAM" id="MobiDB-lite"/>
    </source>
</evidence>
<gene>
    <name evidence="2" type="ORF">DMC30DRAFT_287824</name>
</gene>
<feature type="compositionally biased region" description="Low complexity" evidence="1">
    <location>
        <begin position="123"/>
        <end position="135"/>
    </location>
</feature>
<evidence type="ECO:0000313" key="3">
    <source>
        <dbReference type="Proteomes" id="UP000311382"/>
    </source>
</evidence>